<accession>A0AAV6HLX1</accession>
<dbReference type="Proteomes" id="UP000823749">
    <property type="component" value="Unassembled WGS sequence"/>
</dbReference>
<dbReference type="InterPro" id="IPR040256">
    <property type="entry name" value="At4g02000-like"/>
</dbReference>
<feature type="compositionally biased region" description="Polar residues" evidence="1">
    <location>
        <begin position="774"/>
        <end position="784"/>
    </location>
</feature>
<dbReference type="PANTHER" id="PTHR31286">
    <property type="entry name" value="GLYCINE-RICH CELL WALL STRUCTURAL PROTEIN 1.8-LIKE"/>
    <property type="match status" value="1"/>
</dbReference>
<comment type="caution">
    <text evidence="3">The sequence shown here is derived from an EMBL/GenBank/DDBJ whole genome shotgun (WGS) entry which is preliminary data.</text>
</comment>
<feature type="region of interest" description="Disordered" evidence="1">
    <location>
        <begin position="268"/>
        <end position="341"/>
    </location>
</feature>
<feature type="compositionally biased region" description="Polar residues" evidence="1">
    <location>
        <begin position="298"/>
        <end position="325"/>
    </location>
</feature>
<feature type="compositionally biased region" description="Polar residues" evidence="1">
    <location>
        <begin position="140"/>
        <end position="169"/>
    </location>
</feature>
<gene>
    <name evidence="3" type="ORF">RHGRI_038547</name>
</gene>
<feature type="compositionally biased region" description="Polar residues" evidence="1">
    <location>
        <begin position="32"/>
        <end position="59"/>
    </location>
</feature>
<organism evidence="3 4">
    <name type="scientific">Rhododendron griersonianum</name>
    <dbReference type="NCBI Taxonomy" id="479676"/>
    <lineage>
        <taxon>Eukaryota</taxon>
        <taxon>Viridiplantae</taxon>
        <taxon>Streptophyta</taxon>
        <taxon>Embryophyta</taxon>
        <taxon>Tracheophyta</taxon>
        <taxon>Spermatophyta</taxon>
        <taxon>Magnoliopsida</taxon>
        <taxon>eudicotyledons</taxon>
        <taxon>Gunneridae</taxon>
        <taxon>Pentapetalae</taxon>
        <taxon>asterids</taxon>
        <taxon>Ericales</taxon>
        <taxon>Ericaceae</taxon>
        <taxon>Ericoideae</taxon>
        <taxon>Rhodoreae</taxon>
        <taxon>Rhododendron</taxon>
    </lineage>
</organism>
<dbReference type="AlphaFoldDB" id="A0AAV6HLX1"/>
<feature type="region of interest" description="Disordered" evidence="1">
    <location>
        <begin position="739"/>
        <end position="784"/>
    </location>
</feature>
<feature type="region of interest" description="Disordered" evidence="1">
    <location>
        <begin position="1"/>
        <end position="83"/>
    </location>
</feature>
<dbReference type="EMBL" id="JACTNZ010000021">
    <property type="protein sequence ID" value="KAG5513040.1"/>
    <property type="molecule type" value="Genomic_DNA"/>
</dbReference>
<evidence type="ECO:0000313" key="3">
    <source>
        <dbReference type="EMBL" id="KAG5513040.1"/>
    </source>
</evidence>
<evidence type="ECO:0000259" key="2">
    <source>
        <dbReference type="Pfam" id="PF14111"/>
    </source>
</evidence>
<evidence type="ECO:0000313" key="4">
    <source>
        <dbReference type="Proteomes" id="UP000823749"/>
    </source>
</evidence>
<dbReference type="InterPro" id="IPR025558">
    <property type="entry name" value="DUF4283"/>
</dbReference>
<feature type="compositionally biased region" description="Polar residues" evidence="1">
    <location>
        <begin position="277"/>
        <end position="289"/>
    </location>
</feature>
<reference evidence="3" key="1">
    <citation type="submission" date="2020-08" db="EMBL/GenBank/DDBJ databases">
        <title>Plant Genome Project.</title>
        <authorList>
            <person name="Zhang R.-G."/>
        </authorList>
    </citation>
    <scope>NUCLEOTIDE SEQUENCE</scope>
    <source>
        <strain evidence="3">WSP0</strain>
        <tissue evidence="3">Leaf</tissue>
    </source>
</reference>
<feature type="domain" description="DUF4283" evidence="2">
    <location>
        <begin position="383"/>
        <end position="461"/>
    </location>
</feature>
<feature type="compositionally biased region" description="Polar residues" evidence="1">
    <location>
        <begin position="106"/>
        <end position="131"/>
    </location>
</feature>
<proteinExistence type="predicted"/>
<name>A0AAV6HLX1_9ERIC</name>
<evidence type="ECO:0000256" key="1">
    <source>
        <dbReference type="SAM" id="MobiDB-lite"/>
    </source>
</evidence>
<feature type="region of interest" description="Disordered" evidence="1">
    <location>
        <begin position="101"/>
        <end position="174"/>
    </location>
</feature>
<dbReference type="Pfam" id="PF14111">
    <property type="entry name" value="DUF4283"/>
    <property type="match status" value="1"/>
</dbReference>
<protein>
    <recommendedName>
        <fullName evidence="2">DUF4283 domain-containing protein</fullName>
    </recommendedName>
</protein>
<feature type="region of interest" description="Disordered" evidence="1">
    <location>
        <begin position="596"/>
        <end position="635"/>
    </location>
</feature>
<sequence>MAEGTLSMAEGLGLKTLDSNELRRKQVPHMESPNNGIPFTLNPQRSSNSEDIDLNSSRTSSDHSSKGLGAHSPKLSMNTSPSRKLQQVFFEEGLRVQAEDAMKSSVPPSSSNGTEEQNPSSPKLAISTTTKGFGARSPKSAKNQGLSQKSQQHDNQPSSVLNQGSPKQGTRSDSEARMLEIVGNLEDELNTSEDPFILDVLTAKLLSIQQEWKKSGKQAEEQTPPLRNQSSKATQKNQQAIFEDGLMKEAEAKARVIHLHGNTYQFQRTPPEVRKLNPNSQQLPSTSVIKTAEMPIVSSVNAPQSRPLNNGNHSTLRNSSISGQHPQFRPKQKNDQAKPKNWASLLQSQSPSLDMKLEFFPDLLRGKEAQVEIDIELTDVGMWTKYLVGHFLDGNMPYPLVASTARYQWKELFVAVKPDVGGCYLFEFRDEQAKQQVLDGGPYFFSQKYLVLKDWHRMMKPVKEQPTHIPAWVKLHNLPLELWNQECLSRIASTIGKPLHVDQATAKTSRQPGLLQTKSTNARICIEISAENELPDEVRITVEGESVVVFVEYQVLPSLCKECQVFGHSTDHCSKKPPPITSQPLQEWTVVGSGKLRANPPYTFPGSTSTTLPSSTKHEGKPQVELTDSDDDSEEELEKVLESIVSNSQEKLTLSQSTEANPPLIPTVNSAFAIEEAAHNLKVPNPLSLQELTVPSNQNETLETVGANKEEAGTPNQQTTGPNSAIFITKSAAKKAAKMAAKLKDKEPPDLIPDIKLTGGGSGKAWQQRKQKNFAKSSSNKSGK</sequence>
<feature type="compositionally biased region" description="Polar residues" evidence="1">
    <location>
        <begin position="225"/>
        <end position="237"/>
    </location>
</feature>
<dbReference type="PANTHER" id="PTHR31286:SF180">
    <property type="entry name" value="OS10G0362600 PROTEIN"/>
    <property type="match status" value="1"/>
</dbReference>
<feature type="region of interest" description="Disordered" evidence="1">
    <location>
        <begin position="215"/>
        <end position="237"/>
    </location>
</feature>
<keyword evidence="4" id="KW-1185">Reference proteome</keyword>